<dbReference type="EMBL" id="CAAALY010019748">
    <property type="protein sequence ID" value="VEL14023.1"/>
    <property type="molecule type" value="Genomic_DNA"/>
</dbReference>
<reference evidence="2" key="1">
    <citation type="submission" date="2018-11" db="EMBL/GenBank/DDBJ databases">
        <authorList>
            <consortium name="Pathogen Informatics"/>
        </authorList>
    </citation>
    <scope>NUCLEOTIDE SEQUENCE</scope>
</reference>
<dbReference type="Proteomes" id="UP000784294">
    <property type="component" value="Unassembled WGS sequence"/>
</dbReference>
<feature type="region of interest" description="Disordered" evidence="1">
    <location>
        <begin position="1"/>
        <end position="28"/>
    </location>
</feature>
<accession>A0A448WKL2</accession>
<sequence>MPSSPTVVVDEAPMSVTPPTTPPAPDITSFSRAPDKVVVTTTTSSLLPPTLSISSSEAATNDAREEMSGLTEIAGEGDVLTGSQDLDKIITVVLNRKPLKHIDAESNRLGDIHSANEQISASPESCLLIGGRDDSLELPESVHPPGQVEKRIPGPGDGVSGAELHQPPSRETVVSVCCLNYFVYAHWPVHIISHDLLLVIYTKTLTSSSCKLPLT</sequence>
<feature type="region of interest" description="Disordered" evidence="1">
    <location>
        <begin position="141"/>
        <end position="165"/>
    </location>
</feature>
<keyword evidence="3" id="KW-1185">Reference proteome</keyword>
<evidence type="ECO:0000313" key="3">
    <source>
        <dbReference type="Proteomes" id="UP000784294"/>
    </source>
</evidence>
<dbReference type="AlphaFoldDB" id="A0A448WKL2"/>
<organism evidence="2 3">
    <name type="scientific">Protopolystoma xenopodis</name>
    <dbReference type="NCBI Taxonomy" id="117903"/>
    <lineage>
        <taxon>Eukaryota</taxon>
        <taxon>Metazoa</taxon>
        <taxon>Spiralia</taxon>
        <taxon>Lophotrochozoa</taxon>
        <taxon>Platyhelminthes</taxon>
        <taxon>Monogenea</taxon>
        <taxon>Polyopisthocotylea</taxon>
        <taxon>Polystomatidea</taxon>
        <taxon>Polystomatidae</taxon>
        <taxon>Protopolystoma</taxon>
    </lineage>
</organism>
<gene>
    <name evidence="2" type="ORF">PXEA_LOCUS7463</name>
</gene>
<proteinExistence type="predicted"/>
<evidence type="ECO:0000313" key="2">
    <source>
        <dbReference type="EMBL" id="VEL14023.1"/>
    </source>
</evidence>
<protein>
    <submittedName>
        <fullName evidence="2">Uncharacterized protein</fullName>
    </submittedName>
</protein>
<comment type="caution">
    <text evidence="2">The sequence shown here is derived from an EMBL/GenBank/DDBJ whole genome shotgun (WGS) entry which is preliminary data.</text>
</comment>
<name>A0A448WKL2_9PLAT</name>
<evidence type="ECO:0000256" key="1">
    <source>
        <dbReference type="SAM" id="MobiDB-lite"/>
    </source>
</evidence>